<dbReference type="InterPro" id="IPR036188">
    <property type="entry name" value="FAD/NAD-bd_sf"/>
</dbReference>
<dbReference type="PANTHER" id="PTHR42917:SF2">
    <property type="entry name" value="2,4-DIENOYL-COA REDUCTASE [(2E)-ENOYL-COA-PRODUCING]"/>
    <property type="match status" value="1"/>
</dbReference>
<dbReference type="PRINTS" id="PR00368">
    <property type="entry name" value="FADPNR"/>
</dbReference>
<dbReference type="HOGENOM" id="CLU_012153_1_2_11"/>
<keyword evidence="5" id="KW-0288">FMN</keyword>
<dbReference type="GO" id="GO:0051536">
    <property type="term" value="F:iron-sulfur cluster binding"/>
    <property type="evidence" value="ECO:0007669"/>
    <property type="project" value="UniProtKB-KW"/>
</dbReference>
<dbReference type="Pfam" id="PF07992">
    <property type="entry name" value="Pyr_redox_2"/>
    <property type="match status" value="1"/>
</dbReference>
<evidence type="ECO:0000256" key="4">
    <source>
        <dbReference type="ARBA" id="ARBA00022630"/>
    </source>
</evidence>
<name>A0A0B5DG60_9ACTN</name>
<dbReference type="InterPro" id="IPR023753">
    <property type="entry name" value="FAD/NAD-binding_dom"/>
</dbReference>
<dbReference type="GO" id="GO:0033543">
    <property type="term" value="P:fatty acid beta-oxidation, unsaturated, even number, reductase/isomerase pathway"/>
    <property type="evidence" value="ECO:0007669"/>
    <property type="project" value="TreeGrafter"/>
</dbReference>
<dbReference type="Gene3D" id="3.40.50.720">
    <property type="entry name" value="NAD(P)-binding Rossmann-like Domain"/>
    <property type="match status" value="1"/>
</dbReference>
<dbReference type="Gene3D" id="3.50.50.60">
    <property type="entry name" value="FAD/NAD(P)-binding domain"/>
    <property type="match status" value="1"/>
</dbReference>
<comment type="similarity">
    <text evidence="3">In the N-terminal section; belongs to the NADH:flavin oxidoreductase/NADH oxidase family.</text>
</comment>
<dbReference type="Gene3D" id="3.20.20.70">
    <property type="entry name" value="Aldolase class I"/>
    <property type="match status" value="1"/>
</dbReference>
<evidence type="ECO:0000256" key="6">
    <source>
        <dbReference type="ARBA" id="ARBA00022723"/>
    </source>
</evidence>
<dbReference type="Pfam" id="PF00724">
    <property type="entry name" value="Oxidored_FMN"/>
    <property type="match status" value="1"/>
</dbReference>
<evidence type="ECO:0000313" key="15">
    <source>
        <dbReference type="Proteomes" id="UP000325763"/>
    </source>
</evidence>
<feature type="domain" description="NADH:flavin oxidoreductase/NADH oxidase N-terminal" evidence="10">
    <location>
        <begin position="8"/>
        <end position="343"/>
    </location>
</feature>
<dbReference type="GO" id="GO:0010181">
    <property type="term" value="F:FMN binding"/>
    <property type="evidence" value="ECO:0007669"/>
    <property type="project" value="InterPro"/>
</dbReference>
<evidence type="ECO:0000313" key="13">
    <source>
        <dbReference type="EMBL" id="QEV37592.1"/>
    </source>
</evidence>
<dbReference type="SUPFAM" id="SSF51395">
    <property type="entry name" value="FMN-linked oxidoreductases"/>
    <property type="match status" value="1"/>
</dbReference>
<dbReference type="InterPro" id="IPR051793">
    <property type="entry name" value="NADH:flavin_oxidoreductase"/>
</dbReference>
<organism evidence="12 14">
    <name type="scientific">Streptomyces nodosus</name>
    <dbReference type="NCBI Taxonomy" id="40318"/>
    <lineage>
        <taxon>Bacteria</taxon>
        <taxon>Bacillati</taxon>
        <taxon>Actinomycetota</taxon>
        <taxon>Actinomycetes</taxon>
        <taxon>Kitasatosporales</taxon>
        <taxon>Streptomycetaceae</taxon>
        <taxon>Streptomyces</taxon>
    </lineage>
</organism>
<evidence type="ECO:0000256" key="2">
    <source>
        <dbReference type="ARBA" id="ARBA00001966"/>
    </source>
</evidence>
<reference evidence="13 15" key="3">
    <citation type="submission" date="2017-09" db="EMBL/GenBank/DDBJ databases">
        <title>Streptomyces genome completion.</title>
        <authorList>
            <person name="Lee N."/>
            <person name="Cho B.-K."/>
        </authorList>
    </citation>
    <scope>NUCLEOTIDE SEQUENCE [LARGE SCALE GENOMIC DNA]</scope>
    <source>
        <strain evidence="13 15">ATCC 14899</strain>
    </source>
</reference>
<keyword evidence="9" id="KW-0411">Iron-sulfur</keyword>
<comment type="cofactor">
    <cofactor evidence="1">
        <name>FMN</name>
        <dbReference type="ChEBI" id="CHEBI:58210"/>
    </cofactor>
</comment>
<dbReference type="AlphaFoldDB" id="A0A0B5DG60"/>
<dbReference type="STRING" id="40318.SNOD_02315"/>
<evidence type="ECO:0000256" key="8">
    <source>
        <dbReference type="ARBA" id="ARBA00023004"/>
    </source>
</evidence>
<accession>A0A0B5DG60</accession>
<dbReference type="PRINTS" id="PR00411">
    <property type="entry name" value="PNDRDTASEI"/>
</dbReference>
<keyword evidence="7" id="KW-0560">Oxidoreductase</keyword>
<comment type="cofactor">
    <cofactor evidence="2">
        <name>[4Fe-4S] cluster</name>
        <dbReference type="ChEBI" id="CHEBI:49883"/>
    </cofactor>
</comment>
<evidence type="ECO:0000259" key="11">
    <source>
        <dbReference type="Pfam" id="PF07992"/>
    </source>
</evidence>
<keyword evidence="4" id="KW-0285">Flavoprotein</keyword>
<dbReference type="EMBL" id="CP009313">
    <property type="protein sequence ID" value="AJE39012.1"/>
    <property type="molecule type" value="Genomic_DNA"/>
</dbReference>
<dbReference type="SUPFAM" id="SSF51905">
    <property type="entry name" value="FAD/NAD(P)-binding domain"/>
    <property type="match status" value="1"/>
</dbReference>
<dbReference type="GO" id="GO:0046872">
    <property type="term" value="F:metal ion binding"/>
    <property type="evidence" value="ECO:0007669"/>
    <property type="project" value="UniProtKB-KW"/>
</dbReference>
<protein>
    <submittedName>
        <fullName evidence="12">Oxidoreductase</fullName>
    </submittedName>
</protein>
<dbReference type="OrthoDB" id="3169239at2"/>
<evidence type="ECO:0000259" key="10">
    <source>
        <dbReference type="Pfam" id="PF00724"/>
    </source>
</evidence>
<dbReference type="Proteomes" id="UP000325763">
    <property type="component" value="Chromosome"/>
</dbReference>
<reference evidence="14" key="1">
    <citation type="submission" date="2014-09" db="EMBL/GenBank/DDBJ databases">
        <title>Sequence of the Streptomyces nodosus genome.</title>
        <authorList>
            <person name="Sweeney P."/>
            <person name="Stephens N."/>
            <person name="Murphy C."/>
            <person name="Caffrey P."/>
        </authorList>
    </citation>
    <scope>NUCLEOTIDE SEQUENCE [LARGE SCALE GENOMIC DNA]</scope>
    <source>
        <strain evidence="14">ATCC 14899</strain>
    </source>
</reference>
<dbReference type="InterPro" id="IPR001155">
    <property type="entry name" value="OxRdtase_FMN_N"/>
</dbReference>
<dbReference type="GO" id="GO:0008670">
    <property type="term" value="F:2,4-dienoyl-CoA reductase (NADPH) activity"/>
    <property type="evidence" value="ECO:0007669"/>
    <property type="project" value="TreeGrafter"/>
</dbReference>
<dbReference type="Proteomes" id="UP000031526">
    <property type="component" value="Chromosome"/>
</dbReference>
<evidence type="ECO:0000256" key="3">
    <source>
        <dbReference type="ARBA" id="ARBA00011048"/>
    </source>
</evidence>
<dbReference type="PANTHER" id="PTHR42917">
    <property type="entry name" value="2,4-DIENOYL-COA REDUCTASE"/>
    <property type="match status" value="1"/>
</dbReference>
<feature type="domain" description="FAD/NAD(P)-binding" evidence="11">
    <location>
        <begin position="389"/>
        <end position="647"/>
    </location>
</feature>
<dbReference type="CDD" id="cd04734">
    <property type="entry name" value="OYE_like_3_FMN"/>
    <property type="match status" value="1"/>
</dbReference>
<sequence>MGVRFPHLFSPLRIGQVTVRNRILSSGHDTVLVRDGEVTEELIAYHEARAEGGVGLIVLQVSGVHESARYTTHVLMATDDACVPGYARLAQAVHRHGAKVFGQLFHPGREILESEDGSAPVAWAPSATPSERFHVMPRAMTEAEIREVLDGYGQAARRLREAGLDGVEIVASHGYLPAQFLNPEVNLRDDGWGGDRQGRIRFLREALRSARKGAGDGFVVGLRISGDELSHDGLGSELVLQSVAELDAEGLVDYVSVCAGSSSSLSGAQHIAPPMFQPAGYTAPLAARVRAVVGVPVMVAGRINQPQEAEQIVAAGQADACAMTRALICDPDLPAKAADDRAEEIRACIGCNQACIGHFQLGYPISCIQHPETGRERRFGVLPTITRRKKVLVVGGGPAGLKAAAVAAARGHEVELHEAGRRLGGQVLLAQLLPGRAEFGGAVTNLEGEARRAGARILVGSRMDGPALAAAAPDAVVLATGARPRHPRLELIDDPVVLDAWSVIRGGEVPRGRIVVADWRGDWIGLGVALQLASRRRKVTLCVTGFAAGEHLQQYVRGAMLAQAVRARIEIVPNVRLYGADSDTVYLQHTLTEEPVLLEGVAGTVLAQGHDPVNDLDPVASGVPADRVFAAGDCLTPRTVEEAVLEGLTVAAGL</sequence>
<evidence type="ECO:0000256" key="5">
    <source>
        <dbReference type="ARBA" id="ARBA00022643"/>
    </source>
</evidence>
<keyword evidence="8" id="KW-0408">Iron</keyword>
<dbReference type="SUPFAM" id="SSF51971">
    <property type="entry name" value="Nucleotide-binding domain"/>
    <property type="match status" value="1"/>
</dbReference>
<evidence type="ECO:0000256" key="1">
    <source>
        <dbReference type="ARBA" id="ARBA00001917"/>
    </source>
</evidence>
<gene>
    <name evidence="13" type="ORF">CP978_02685</name>
    <name evidence="12" type="ORF">SNOD_02315</name>
</gene>
<evidence type="ECO:0000313" key="12">
    <source>
        <dbReference type="EMBL" id="AJE39012.1"/>
    </source>
</evidence>
<reference evidence="12 14" key="2">
    <citation type="journal article" date="2016" name="Appl. Microbiol. Biotechnol.">
        <title>Exploiting the genome sequence of Streptomyces nodosus for enhanced antibiotic production.</title>
        <authorList>
            <person name="Sweeney P."/>
            <person name="Murphy C.D."/>
            <person name="Caffrey P."/>
        </authorList>
    </citation>
    <scope>NUCLEOTIDE SEQUENCE [LARGE SCALE GENOMIC DNA]</scope>
    <source>
        <strain evidence="12 14">ATCC 14899</strain>
    </source>
</reference>
<dbReference type="InterPro" id="IPR013785">
    <property type="entry name" value="Aldolase_TIM"/>
</dbReference>
<evidence type="ECO:0000256" key="7">
    <source>
        <dbReference type="ARBA" id="ARBA00023002"/>
    </source>
</evidence>
<evidence type="ECO:0000256" key="9">
    <source>
        <dbReference type="ARBA" id="ARBA00023014"/>
    </source>
</evidence>
<dbReference type="KEGG" id="snq:CP978_02685"/>
<dbReference type="EMBL" id="CP023747">
    <property type="protein sequence ID" value="QEV37592.1"/>
    <property type="molecule type" value="Genomic_DNA"/>
</dbReference>
<keyword evidence="6" id="KW-0479">Metal-binding</keyword>
<keyword evidence="14" id="KW-1185">Reference proteome</keyword>
<dbReference type="RefSeq" id="WP_043437214.1">
    <property type="nucleotide sequence ID" value="NZ_CP009313.1"/>
</dbReference>
<proteinExistence type="inferred from homology"/>
<evidence type="ECO:0000313" key="14">
    <source>
        <dbReference type="Proteomes" id="UP000031526"/>
    </source>
</evidence>